<reference evidence="7" key="1">
    <citation type="submission" date="2017-09" db="EMBL/GenBank/DDBJ databases">
        <title>Metaegenomics of thermophilic ammonia-oxidizing enrichment culture.</title>
        <authorList>
            <person name="Kato S."/>
            <person name="Suzuki K."/>
        </authorList>
    </citation>
    <scope>NUCLEOTIDE SEQUENCE [LARGE SCALE GENOMIC DNA]</scope>
</reference>
<dbReference type="InterPro" id="IPR054418">
    <property type="entry name" value="MQNX/HUTI_composite_N"/>
</dbReference>
<comment type="caution">
    <text evidence="6">The sequence shown here is derived from an EMBL/GenBank/DDBJ whole genome shotgun (WGS) entry which is preliminary data.</text>
</comment>
<organism evidence="6 7">
    <name type="scientific">Candidatus Thermoflexus japonica</name>
    <dbReference type="NCBI Taxonomy" id="2035417"/>
    <lineage>
        <taxon>Bacteria</taxon>
        <taxon>Bacillati</taxon>
        <taxon>Chloroflexota</taxon>
        <taxon>Thermoflexia</taxon>
        <taxon>Thermoflexales</taxon>
        <taxon>Thermoflexaceae</taxon>
        <taxon>Thermoflexus</taxon>
    </lineage>
</organism>
<feature type="domain" description="Aminodeoxyfutalosine deaminase/Imidazolonepropionase-like composite" evidence="5">
    <location>
        <begin position="23"/>
        <end position="48"/>
    </location>
</feature>
<dbReference type="NCBIfam" id="NF005540">
    <property type="entry name" value="PRK07203.1"/>
    <property type="match status" value="1"/>
</dbReference>
<feature type="domain" description="Amidohydrolase-related" evidence="4">
    <location>
        <begin position="57"/>
        <end position="420"/>
    </location>
</feature>
<keyword evidence="1" id="KW-0479">Metal-binding</keyword>
<dbReference type="GO" id="GO:0046872">
    <property type="term" value="F:metal ion binding"/>
    <property type="evidence" value="ECO:0007669"/>
    <property type="project" value="UniProtKB-KW"/>
</dbReference>
<evidence type="ECO:0000259" key="4">
    <source>
        <dbReference type="Pfam" id="PF01979"/>
    </source>
</evidence>
<evidence type="ECO:0000256" key="3">
    <source>
        <dbReference type="ARBA" id="ARBA00022833"/>
    </source>
</evidence>
<dbReference type="GO" id="GO:0016810">
    <property type="term" value="F:hydrolase activity, acting on carbon-nitrogen (but not peptide) bonds"/>
    <property type="evidence" value="ECO:0007669"/>
    <property type="project" value="InterPro"/>
</dbReference>
<dbReference type="SUPFAM" id="SSF51338">
    <property type="entry name" value="Composite domain of metallo-dependent hydrolases"/>
    <property type="match status" value="1"/>
</dbReference>
<evidence type="ECO:0000256" key="2">
    <source>
        <dbReference type="ARBA" id="ARBA00022801"/>
    </source>
</evidence>
<sequence length="460" mass="50427">MTWLIIHGTVCTMEDPPRVIEDGAIAIEGDRIIMVGTTAEVRARYPDAETLDARGQLVLPGSICAHTHFYGAFARGMPLHDDPPSNFPHILRRLWWRLDRALDEKAVRLSALVCLIDAIRHGTTTLIDHHASPSCIDGSLDIIAEAVMEAGLRACLCYEVSDRNGMEGARAGIRENVRFLRRVREWRATGDARGALLAASFGLHAAFTVGPGTMEQAVAEARALGTGFHIHVAEDAADEGHSLTVYGVRTVERLAREGVLGPQTLCAHCVHVDAAEIDLLARTQSKVSHQPRSNMNNAVGVAPVGAMRKAGVTVGLGNDGFSNNMFAEMKTAYLVHKVHARDPRAMGAEEVMAMAYRENARIASLFWPHPLGVLAPGAYADLIFLDYRPYTPLTAENLPWHLIFGVDGSHVTTTICGGRILMKDRQLLTLDEERIAAEARAYAPRIWERFRAIVESERGR</sequence>
<evidence type="ECO:0000256" key="1">
    <source>
        <dbReference type="ARBA" id="ARBA00022723"/>
    </source>
</evidence>
<gene>
    <name evidence="6" type="primary">atzA</name>
    <name evidence="6" type="ORF">HRbin22_00013</name>
</gene>
<dbReference type="Gene3D" id="2.30.40.10">
    <property type="entry name" value="Urease, subunit C, domain 1"/>
    <property type="match status" value="1"/>
</dbReference>
<dbReference type="Pfam" id="PF22039">
    <property type="entry name" value="HUTI_composite_bact"/>
    <property type="match status" value="1"/>
</dbReference>
<dbReference type="PANTHER" id="PTHR43794">
    <property type="entry name" value="AMINOHYDROLASE SSNA-RELATED"/>
    <property type="match status" value="1"/>
</dbReference>
<dbReference type="GO" id="GO:0018788">
    <property type="term" value="F:atrazine chlorohydrolase activity"/>
    <property type="evidence" value="ECO:0007669"/>
    <property type="project" value="UniProtKB-EC"/>
</dbReference>
<dbReference type="EMBL" id="BEHY01000001">
    <property type="protein sequence ID" value="GBD07787.1"/>
    <property type="molecule type" value="Genomic_DNA"/>
</dbReference>
<dbReference type="PANTHER" id="PTHR43794:SF11">
    <property type="entry name" value="AMIDOHYDROLASE-RELATED DOMAIN-CONTAINING PROTEIN"/>
    <property type="match status" value="1"/>
</dbReference>
<accession>A0A2H5Y2W9</accession>
<evidence type="ECO:0000259" key="5">
    <source>
        <dbReference type="Pfam" id="PF22039"/>
    </source>
</evidence>
<dbReference type="Proteomes" id="UP000236642">
    <property type="component" value="Unassembled WGS sequence"/>
</dbReference>
<dbReference type="InterPro" id="IPR050287">
    <property type="entry name" value="MTA/SAH_deaminase"/>
</dbReference>
<dbReference type="EC" id="3.8.1.8" evidence="6"/>
<dbReference type="Pfam" id="PF01979">
    <property type="entry name" value="Amidohydro_1"/>
    <property type="match status" value="1"/>
</dbReference>
<proteinExistence type="predicted"/>
<keyword evidence="3" id="KW-0862">Zinc</keyword>
<evidence type="ECO:0000313" key="7">
    <source>
        <dbReference type="Proteomes" id="UP000236642"/>
    </source>
</evidence>
<dbReference type="SUPFAM" id="SSF51556">
    <property type="entry name" value="Metallo-dependent hydrolases"/>
    <property type="match status" value="1"/>
</dbReference>
<evidence type="ECO:0000313" key="6">
    <source>
        <dbReference type="EMBL" id="GBD07787.1"/>
    </source>
</evidence>
<dbReference type="InterPro" id="IPR006680">
    <property type="entry name" value="Amidohydro-rel"/>
</dbReference>
<keyword evidence="2 6" id="KW-0378">Hydrolase</keyword>
<dbReference type="CDD" id="cd01298">
    <property type="entry name" value="ATZ_TRZ_like"/>
    <property type="match status" value="1"/>
</dbReference>
<name>A0A2H5Y2W9_9CHLR</name>
<dbReference type="NCBIfam" id="TIGR03314">
    <property type="entry name" value="Se_ssnA"/>
    <property type="match status" value="1"/>
</dbReference>
<dbReference type="InterPro" id="IPR017700">
    <property type="entry name" value="Aminohydrolase_SsnA"/>
</dbReference>
<dbReference type="Gene3D" id="3.20.20.140">
    <property type="entry name" value="Metal-dependent hydrolases"/>
    <property type="match status" value="1"/>
</dbReference>
<dbReference type="InterPro" id="IPR011059">
    <property type="entry name" value="Metal-dep_hydrolase_composite"/>
</dbReference>
<dbReference type="InterPro" id="IPR032466">
    <property type="entry name" value="Metal_Hydrolase"/>
</dbReference>
<dbReference type="AlphaFoldDB" id="A0A2H5Y2W9"/>
<protein>
    <submittedName>
        <fullName evidence="6">Atrazine chlorohydrolase</fullName>
        <ecNumber evidence="6">3.8.1.8</ecNumber>
    </submittedName>
</protein>